<feature type="domain" description="LITAF" evidence="9">
    <location>
        <begin position="1"/>
        <end position="85"/>
    </location>
</feature>
<dbReference type="GO" id="GO:0008270">
    <property type="term" value="F:zinc ion binding"/>
    <property type="evidence" value="ECO:0007669"/>
    <property type="project" value="TreeGrafter"/>
</dbReference>
<evidence type="ECO:0000256" key="7">
    <source>
        <dbReference type="ARBA" id="ARBA00023136"/>
    </source>
</evidence>
<keyword evidence="6" id="KW-0862">Zinc</keyword>
<keyword evidence="5" id="KW-0479">Metal-binding</keyword>
<evidence type="ECO:0000256" key="2">
    <source>
        <dbReference type="ARBA" id="ARBA00004481"/>
    </source>
</evidence>
<evidence type="ECO:0000313" key="11">
    <source>
        <dbReference type="Proteomes" id="UP000292052"/>
    </source>
</evidence>
<protein>
    <submittedName>
        <fullName evidence="10">Zf-LITAF-like domain containing protein</fullName>
    </submittedName>
</protein>
<dbReference type="Pfam" id="PF10601">
    <property type="entry name" value="zf-LITAF-like"/>
    <property type="match status" value="1"/>
</dbReference>
<dbReference type="GO" id="GO:0005765">
    <property type="term" value="C:lysosomal membrane"/>
    <property type="evidence" value="ECO:0007669"/>
    <property type="project" value="UniProtKB-SubCell"/>
</dbReference>
<keyword evidence="8" id="KW-1133">Transmembrane helix</keyword>
<dbReference type="PANTHER" id="PTHR23292:SF14">
    <property type="entry name" value="FI16615P1-RELATED"/>
    <property type="match status" value="1"/>
</dbReference>
<keyword evidence="11" id="KW-1185">Reference proteome</keyword>
<dbReference type="SMART" id="SM00714">
    <property type="entry name" value="LITAF"/>
    <property type="match status" value="1"/>
</dbReference>
<keyword evidence="8" id="KW-0812">Transmembrane</keyword>
<dbReference type="STRING" id="1661398.A0A482VBN7"/>
<organism evidence="10 11">
    <name type="scientific">Asbolus verrucosus</name>
    <name type="common">Desert ironclad beetle</name>
    <dbReference type="NCBI Taxonomy" id="1661398"/>
    <lineage>
        <taxon>Eukaryota</taxon>
        <taxon>Metazoa</taxon>
        <taxon>Ecdysozoa</taxon>
        <taxon>Arthropoda</taxon>
        <taxon>Hexapoda</taxon>
        <taxon>Insecta</taxon>
        <taxon>Pterygota</taxon>
        <taxon>Neoptera</taxon>
        <taxon>Endopterygota</taxon>
        <taxon>Coleoptera</taxon>
        <taxon>Polyphaga</taxon>
        <taxon>Cucujiformia</taxon>
        <taxon>Tenebrionidae</taxon>
        <taxon>Pimeliinae</taxon>
        <taxon>Asbolus</taxon>
    </lineage>
</organism>
<evidence type="ECO:0000256" key="1">
    <source>
        <dbReference type="ARBA" id="ARBA00004414"/>
    </source>
</evidence>
<feature type="transmembrane region" description="Helical" evidence="8">
    <location>
        <begin position="42"/>
        <end position="61"/>
    </location>
</feature>
<dbReference type="EMBL" id="QDEB01116935">
    <property type="protein sequence ID" value="RZB40666.1"/>
    <property type="molecule type" value="Genomic_DNA"/>
</dbReference>
<evidence type="ECO:0000256" key="3">
    <source>
        <dbReference type="ARBA" id="ARBA00004630"/>
    </source>
</evidence>
<dbReference type="GO" id="GO:0031902">
    <property type="term" value="C:late endosome membrane"/>
    <property type="evidence" value="ECO:0007669"/>
    <property type="project" value="UniProtKB-SubCell"/>
</dbReference>
<sequence>MAAPSNVTYVNYGPVPQPVTCPFCNAKGHSVVKAQASTKTHIIAALLFFFGACCCCCFIPYCVDSCKNKNHFCPQCHAYLGTYQNL</sequence>
<dbReference type="PROSITE" id="PS51837">
    <property type="entry name" value="LITAF"/>
    <property type="match status" value="1"/>
</dbReference>
<comment type="similarity">
    <text evidence="4">Belongs to the CDIP1/LITAF family.</text>
</comment>
<dbReference type="PANTHER" id="PTHR23292">
    <property type="entry name" value="LIPOPOLYSACCHARIDE-INDUCED TUMOR NECROSIS FACTOR-ALPHA FACTOR"/>
    <property type="match status" value="1"/>
</dbReference>
<evidence type="ECO:0000259" key="9">
    <source>
        <dbReference type="PROSITE" id="PS51837"/>
    </source>
</evidence>
<dbReference type="AlphaFoldDB" id="A0A482VBN7"/>
<keyword evidence="7 8" id="KW-0472">Membrane</keyword>
<accession>A0A482VBN7</accession>
<dbReference type="InterPro" id="IPR037519">
    <property type="entry name" value="LITAF_fam"/>
</dbReference>
<gene>
    <name evidence="10" type="ORF">BDFB_002882</name>
</gene>
<proteinExistence type="inferred from homology"/>
<name>A0A482VBN7_ASBVE</name>
<comment type="subcellular location">
    <subcellularLocation>
        <location evidence="2">Endosome membrane</location>
        <topology evidence="2">Peripheral membrane protein</topology>
    </subcellularLocation>
    <subcellularLocation>
        <location evidence="1">Late endosome membrane</location>
    </subcellularLocation>
    <subcellularLocation>
        <location evidence="3">Lysosome membrane</location>
        <topology evidence="3">Peripheral membrane protein</topology>
        <orientation evidence="3">Cytoplasmic side</orientation>
    </subcellularLocation>
</comment>
<dbReference type="OrthoDB" id="5599753at2759"/>
<evidence type="ECO:0000313" key="10">
    <source>
        <dbReference type="EMBL" id="RZB40666.1"/>
    </source>
</evidence>
<evidence type="ECO:0000256" key="8">
    <source>
        <dbReference type="SAM" id="Phobius"/>
    </source>
</evidence>
<dbReference type="InterPro" id="IPR006629">
    <property type="entry name" value="LITAF"/>
</dbReference>
<evidence type="ECO:0000256" key="5">
    <source>
        <dbReference type="ARBA" id="ARBA00022723"/>
    </source>
</evidence>
<comment type="caution">
    <text evidence="10">The sequence shown here is derived from an EMBL/GenBank/DDBJ whole genome shotgun (WGS) entry which is preliminary data.</text>
</comment>
<evidence type="ECO:0000256" key="4">
    <source>
        <dbReference type="ARBA" id="ARBA00005975"/>
    </source>
</evidence>
<evidence type="ECO:0000256" key="6">
    <source>
        <dbReference type="ARBA" id="ARBA00022833"/>
    </source>
</evidence>
<dbReference type="Proteomes" id="UP000292052">
    <property type="component" value="Unassembled WGS sequence"/>
</dbReference>
<reference evidence="10 11" key="1">
    <citation type="submission" date="2017-03" db="EMBL/GenBank/DDBJ databases">
        <title>Genome of the blue death feigning beetle - Asbolus verrucosus.</title>
        <authorList>
            <person name="Rider S.D."/>
        </authorList>
    </citation>
    <scope>NUCLEOTIDE SEQUENCE [LARGE SCALE GENOMIC DNA]</scope>
    <source>
        <strain evidence="10">Butters</strain>
        <tissue evidence="10">Head and leg muscle</tissue>
    </source>
</reference>